<evidence type="ECO:0000313" key="2">
    <source>
        <dbReference type="Proteomes" id="UP001596435"/>
    </source>
</evidence>
<keyword evidence="2" id="KW-1185">Reference proteome</keyword>
<accession>A0ABW2FX70</accession>
<dbReference type="Gene3D" id="2.30.320.10">
    <property type="entry name" value="YwqG-like"/>
    <property type="match status" value="1"/>
</dbReference>
<proteinExistence type="predicted"/>
<organism evidence="1 2">
    <name type="scientific">Kitasatospora paranensis</name>
    <dbReference type="NCBI Taxonomy" id="258053"/>
    <lineage>
        <taxon>Bacteria</taxon>
        <taxon>Bacillati</taxon>
        <taxon>Actinomycetota</taxon>
        <taxon>Actinomycetes</taxon>
        <taxon>Kitasatosporales</taxon>
        <taxon>Streptomycetaceae</taxon>
        <taxon>Kitasatospora</taxon>
    </lineage>
</organism>
<comment type="caution">
    <text evidence="1">The sequence shown here is derived from an EMBL/GenBank/DDBJ whole genome shotgun (WGS) entry which is preliminary data.</text>
</comment>
<sequence>MVPATAGAGAGRPPAGPVAMLALAQLYVRDVPALRPPGRADLLQVLWCPFDHRPTGLPRTALFWRSVTAVAEILTAPPEPAAVQYDDYVPEPCLLAPEQVTEYPVAAELEPDLRAEVRAWSARQAVAAAPGSTGAGGGDDAYYDRELAVSPGWKVGGLPSWSATDPRPLHCCACGSRMQPMLTVASYEWQPNGPGWIPYEDRAAAAAPTGYPAPATPTMIGLAGGCNQQIYACPASPDHPHAELLQ</sequence>
<dbReference type="Proteomes" id="UP001596435">
    <property type="component" value="Unassembled WGS sequence"/>
</dbReference>
<dbReference type="RefSeq" id="WP_345705292.1">
    <property type="nucleotide sequence ID" value="NZ_BAABKV010000001.1"/>
</dbReference>
<dbReference type="EMBL" id="JBHTAJ010000022">
    <property type="protein sequence ID" value="MFC7180702.1"/>
    <property type="molecule type" value="Genomic_DNA"/>
</dbReference>
<gene>
    <name evidence="1" type="ORF">ACFQMG_14180</name>
</gene>
<evidence type="ECO:0000313" key="1">
    <source>
        <dbReference type="EMBL" id="MFC7180702.1"/>
    </source>
</evidence>
<name>A0ABW2FX70_9ACTN</name>
<reference evidence="2" key="1">
    <citation type="journal article" date="2019" name="Int. J. Syst. Evol. Microbiol.">
        <title>The Global Catalogue of Microorganisms (GCM) 10K type strain sequencing project: providing services to taxonomists for standard genome sequencing and annotation.</title>
        <authorList>
            <consortium name="The Broad Institute Genomics Platform"/>
            <consortium name="The Broad Institute Genome Sequencing Center for Infectious Disease"/>
            <person name="Wu L."/>
            <person name="Ma J."/>
        </authorList>
    </citation>
    <scope>NUCLEOTIDE SEQUENCE [LARGE SCALE GENOMIC DNA]</scope>
    <source>
        <strain evidence="2">CGMCC 1.12859</strain>
    </source>
</reference>
<protein>
    <submittedName>
        <fullName evidence="1">Non-ribosomal peptide synthetase</fullName>
    </submittedName>
</protein>